<sequence length="457" mass="50590">MSRYAASQTPRLQSSPGVDVDTLSSGVAAFYHDALSWSPRFLSLQEALQVVCLNHARGKVSDTDLPQNYPGPSFTPVKSTQGRFCCITGVAFQDEGNGPEAYGYVVEKGDLSYVLQPEPTDANPPVDGPKAIKTYEVCVKANSKTQYFVRPKDLPSPEDCPKSCRELYERAVGSVYGRQTPMPLTIQSPLPQPPTASTILHGDEFCRPLDNTITTVSCRVARFVGLDFGVKQIQEFVVVEFSLISGEWQEDDRHYTIPVSVDDQCYPFNVVHLSYTIFSLRGSVLSSCWASGVASNVPTEPASLSCKNNDSHAPVLHKDLSRLLTSDNKRPRTDGKQAQRRKKDPRETIPPSTKNRKVLPRDLNPSPPPSAGINCNLCHKAFGSRKSLNAHMPSHNKNRPSFACDVCGEKFTRPSDMDRHKVSSHDNMKCRCEYCGRLLSRADGLVSHQRTCRSKPQ</sequence>
<dbReference type="Pfam" id="PF13912">
    <property type="entry name" value="zf-C2H2_6"/>
    <property type="match status" value="1"/>
</dbReference>
<evidence type="ECO:0000256" key="1">
    <source>
        <dbReference type="ARBA" id="ARBA00004123"/>
    </source>
</evidence>
<dbReference type="PROSITE" id="PS00028">
    <property type="entry name" value="ZINC_FINGER_C2H2_1"/>
    <property type="match status" value="2"/>
</dbReference>
<feature type="region of interest" description="Disordered" evidence="8">
    <location>
        <begin position="321"/>
        <end position="370"/>
    </location>
</feature>
<evidence type="ECO:0000313" key="11">
    <source>
        <dbReference type="Proteomes" id="UP000723463"/>
    </source>
</evidence>
<dbReference type="PROSITE" id="PS50157">
    <property type="entry name" value="ZINC_FINGER_C2H2_2"/>
    <property type="match status" value="2"/>
</dbReference>
<evidence type="ECO:0000256" key="4">
    <source>
        <dbReference type="ARBA" id="ARBA00022771"/>
    </source>
</evidence>
<keyword evidence="11" id="KW-1185">Reference proteome</keyword>
<evidence type="ECO:0000256" key="5">
    <source>
        <dbReference type="ARBA" id="ARBA00022833"/>
    </source>
</evidence>
<evidence type="ECO:0000313" key="10">
    <source>
        <dbReference type="EMBL" id="KAF9544511.1"/>
    </source>
</evidence>
<evidence type="ECO:0000256" key="3">
    <source>
        <dbReference type="ARBA" id="ARBA00022737"/>
    </source>
</evidence>
<feature type="domain" description="C2H2-type" evidence="9">
    <location>
        <begin position="373"/>
        <end position="400"/>
    </location>
</feature>
<dbReference type="InterPro" id="IPR050331">
    <property type="entry name" value="Zinc_finger"/>
</dbReference>
<comment type="subcellular location">
    <subcellularLocation>
        <location evidence="1">Nucleus</location>
    </subcellularLocation>
</comment>
<dbReference type="Proteomes" id="UP000723463">
    <property type="component" value="Unassembled WGS sequence"/>
</dbReference>
<dbReference type="SMART" id="SM00355">
    <property type="entry name" value="ZnF_C2H2"/>
    <property type="match status" value="3"/>
</dbReference>
<dbReference type="PANTHER" id="PTHR16515">
    <property type="entry name" value="PR DOMAIN ZINC FINGER PROTEIN"/>
    <property type="match status" value="1"/>
</dbReference>
<reference evidence="10" key="1">
    <citation type="journal article" date="2020" name="Fungal Divers.">
        <title>Resolving the Mortierellaceae phylogeny through synthesis of multi-gene phylogenetics and phylogenomics.</title>
        <authorList>
            <person name="Vandepol N."/>
            <person name="Liber J."/>
            <person name="Desiro A."/>
            <person name="Na H."/>
            <person name="Kennedy M."/>
            <person name="Barry K."/>
            <person name="Grigoriev I.V."/>
            <person name="Miller A.N."/>
            <person name="O'Donnell K."/>
            <person name="Stajich J.E."/>
            <person name="Bonito G."/>
        </authorList>
    </citation>
    <scope>NUCLEOTIDE SEQUENCE</scope>
    <source>
        <strain evidence="10">NRRL 2591</strain>
    </source>
</reference>
<evidence type="ECO:0000256" key="8">
    <source>
        <dbReference type="SAM" id="MobiDB-lite"/>
    </source>
</evidence>
<evidence type="ECO:0000256" key="7">
    <source>
        <dbReference type="PROSITE-ProRule" id="PRU00042"/>
    </source>
</evidence>
<protein>
    <recommendedName>
        <fullName evidence="9">C2H2-type domain-containing protein</fullName>
    </recommendedName>
</protein>
<accession>A0A9P6K3F7</accession>
<proteinExistence type="predicted"/>
<evidence type="ECO:0000259" key="9">
    <source>
        <dbReference type="PROSITE" id="PS50157"/>
    </source>
</evidence>
<organism evidence="10 11">
    <name type="scientific">Mortierella hygrophila</name>
    <dbReference type="NCBI Taxonomy" id="979708"/>
    <lineage>
        <taxon>Eukaryota</taxon>
        <taxon>Fungi</taxon>
        <taxon>Fungi incertae sedis</taxon>
        <taxon>Mucoromycota</taxon>
        <taxon>Mortierellomycotina</taxon>
        <taxon>Mortierellomycetes</taxon>
        <taxon>Mortierellales</taxon>
        <taxon>Mortierellaceae</taxon>
        <taxon>Mortierella</taxon>
    </lineage>
</organism>
<dbReference type="InterPro" id="IPR013087">
    <property type="entry name" value="Znf_C2H2_type"/>
</dbReference>
<gene>
    <name evidence="10" type="ORF">EC957_011907</name>
</gene>
<keyword evidence="4 7" id="KW-0863">Zinc-finger</keyword>
<keyword evidence="2" id="KW-0479">Metal-binding</keyword>
<keyword evidence="3" id="KW-0677">Repeat</keyword>
<keyword evidence="6" id="KW-0539">Nucleus</keyword>
<dbReference type="InterPro" id="IPR036236">
    <property type="entry name" value="Znf_C2H2_sf"/>
</dbReference>
<evidence type="ECO:0000256" key="2">
    <source>
        <dbReference type="ARBA" id="ARBA00022723"/>
    </source>
</evidence>
<feature type="compositionally biased region" description="Basic and acidic residues" evidence="8">
    <location>
        <begin position="321"/>
        <end position="337"/>
    </location>
</feature>
<dbReference type="Pfam" id="PF00096">
    <property type="entry name" value="zf-C2H2"/>
    <property type="match status" value="1"/>
</dbReference>
<dbReference type="Gene3D" id="3.30.160.60">
    <property type="entry name" value="Classic Zinc Finger"/>
    <property type="match status" value="1"/>
</dbReference>
<comment type="caution">
    <text evidence="10">The sequence shown here is derived from an EMBL/GenBank/DDBJ whole genome shotgun (WGS) entry which is preliminary data.</text>
</comment>
<name>A0A9P6K3F7_9FUNG</name>
<dbReference type="GO" id="GO:0008270">
    <property type="term" value="F:zinc ion binding"/>
    <property type="evidence" value="ECO:0007669"/>
    <property type="project" value="UniProtKB-KW"/>
</dbReference>
<dbReference type="AlphaFoldDB" id="A0A9P6K3F7"/>
<evidence type="ECO:0000256" key="6">
    <source>
        <dbReference type="ARBA" id="ARBA00023242"/>
    </source>
</evidence>
<feature type="domain" description="C2H2-type" evidence="9">
    <location>
        <begin position="402"/>
        <end position="430"/>
    </location>
</feature>
<dbReference type="GO" id="GO:0005634">
    <property type="term" value="C:nucleus"/>
    <property type="evidence" value="ECO:0007669"/>
    <property type="project" value="UniProtKB-SubCell"/>
</dbReference>
<dbReference type="SUPFAM" id="SSF57667">
    <property type="entry name" value="beta-beta-alpha zinc fingers"/>
    <property type="match status" value="1"/>
</dbReference>
<keyword evidence="5" id="KW-0862">Zinc</keyword>
<dbReference type="GO" id="GO:0010468">
    <property type="term" value="P:regulation of gene expression"/>
    <property type="evidence" value="ECO:0007669"/>
    <property type="project" value="TreeGrafter"/>
</dbReference>
<dbReference type="EMBL" id="JAAAXW010000089">
    <property type="protein sequence ID" value="KAF9544511.1"/>
    <property type="molecule type" value="Genomic_DNA"/>
</dbReference>
<dbReference type="PANTHER" id="PTHR16515:SF49">
    <property type="entry name" value="GASTRULA ZINC FINGER PROTEIN XLCGF49.1-LIKE-RELATED"/>
    <property type="match status" value="1"/>
</dbReference>